<evidence type="ECO:0000313" key="4">
    <source>
        <dbReference type="RefSeq" id="XP_025831071.1"/>
    </source>
</evidence>
<proteinExistence type="predicted"/>
<dbReference type="GeneID" id="112904654"/>
<keyword evidence="1" id="KW-0378">Hydrolase</keyword>
<gene>
    <name evidence="4" type="primary">LOC112904654</name>
</gene>
<evidence type="ECO:0000313" key="3">
    <source>
        <dbReference type="Proteomes" id="UP000192223"/>
    </source>
</evidence>
<dbReference type="SUPFAM" id="SSF53474">
    <property type="entry name" value="alpha/beta-Hydrolases"/>
    <property type="match status" value="1"/>
</dbReference>
<dbReference type="InterPro" id="IPR001375">
    <property type="entry name" value="Peptidase_S9_cat"/>
</dbReference>
<dbReference type="GO" id="GO:0006508">
    <property type="term" value="P:proteolysis"/>
    <property type="evidence" value="ECO:0007669"/>
    <property type="project" value="InterPro"/>
</dbReference>
<dbReference type="KEGG" id="apln:112904654"/>
<dbReference type="OrthoDB" id="416344at2759"/>
<reference evidence="4" key="1">
    <citation type="submission" date="2025-08" db="UniProtKB">
        <authorList>
            <consortium name="RefSeq"/>
        </authorList>
    </citation>
    <scope>IDENTIFICATION</scope>
    <source>
        <tissue evidence="4">Entire body</tissue>
    </source>
</reference>
<dbReference type="Proteomes" id="UP000192223">
    <property type="component" value="Unplaced"/>
</dbReference>
<evidence type="ECO:0000259" key="2">
    <source>
        <dbReference type="Pfam" id="PF00326"/>
    </source>
</evidence>
<dbReference type="PANTHER" id="PTHR42776">
    <property type="entry name" value="SERINE PEPTIDASE S9 FAMILY MEMBER"/>
    <property type="match status" value="1"/>
</dbReference>
<dbReference type="InterPro" id="IPR029058">
    <property type="entry name" value="AB_hydrolase_fold"/>
</dbReference>
<dbReference type="PANTHER" id="PTHR42776:SF4">
    <property type="entry name" value="ACYLAMINO-ACID-RELEASING ENZYME"/>
    <property type="match status" value="1"/>
</dbReference>
<evidence type="ECO:0000256" key="1">
    <source>
        <dbReference type="ARBA" id="ARBA00022801"/>
    </source>
</evidence>
<organism evidence="3 4">
    <name type="scientific">Agrilus planipennis</name>
    <name type="common">Emerald ash borer</name>
    <name type="synonym">Agrilus marcopoli</name>
    <dbReference type="NCBI Taxonomy" id="224129"/>
    <lineage>
        <taxon>Eukaryota</taxon>
        <taxon>Metazoa</taxon>
        <taxon>Ecdysozoa</taxon>
        <taxon>Arthropoda</taxon>
        <taxon>Hexapoda</taxon>
        <taxon>Insecta</taxon>
        <taxon>Pterygota</taxon>
        <taxon>Neoptera</taxon>
        <taxon>Endopterygota</taxon>
        <taxon>Coleoptera</taxon>
        <taxon>Polyphaga</taxon>
        <taxon>Elateriformia</taxon>
        <taxon>Buprestoidea</taxon>
        <taxon>Buprestidae</taxon>
        <taxon>Agrilinae</taxon>
        <taxon>Agrilus</taxon>
    </lineage>
</organism>
<accession>A0A7F5R0C0</accession>
<dbReference type="InParanoid" id="A0A7F5R0C0"/>
<dbReference type="AlphaFoldDB" id="A0A7F5R0C0"/>
<dbReference type="Gene3D" id="3.40.50.1820">
    <property type="entry name" value="alpha/beta hydrolase"/>
    <property type="match status" value="1"/>
</dbReference>
<sequence>MRKLSPIIHAHKVKAPTLLQIGTKDLRVPPAQAIEYYHRLKANGVPVRMNLYEDNHSLSQVPHEIDNVINGIIWIDKYLNPT</sequence>
<dbReference type="RefSeq" id="XP_025831071.1">
    <property type="nucleotide sequence ID" value="XM_025975286.1"/>
</dbReference>
<feature type="domain" description="Peptidase S9 prolyl oligopeptidase catalytic" evidence="2">
    <location>
        <begin position="2"/>
        <end position="80"/>
    </location>
</feature>
<protein>
    <submittedName>
        <fullName evidence="4">Acylamino-acid-releasing enzyme-like</fullName>
    </submittedName>
</protein>
<dbReference type="Pfam" id="PF00326">
    <property type="entry name" value="Peptidase_S9"/>
    <property type="match status" value="1"/>
</dbReference>
<dbReference type="GO" id="GO:0004252">
    <property type="term" value="F:serine-type endopeptidase activity"/>
    <property type="evidence" value="ECO:0007669"/>
    <property type="project" value="TreeGrafter"/>
</dbReference>
<keyword evidence="3" id="KW-1185">Reference proteome</keyword>
<name>A0A7F5R0C0_AGRPL</name>